<dbReference type="PIRSF" id="PIRSF006336">
    <property type="entry name" value="B-gal"/>
    <property type="match status" value="1"/>
</dbReference>
<gene>
    <name evidence="7" type="ORF">LZ480_14795</name>
</gene>
<dbReference type="InterPro" id="IPR048913">
    <property type="entry name" value="BetaGal_gal-bd"/>
</dbReference>
<dbReference type="Pfam" id="PF01301">
    <property type="entry name" value="Glyco_hydro_35"/>
    <property type="match status" value="1"/>
</dbReference>
<proteinExistence type="inferred from homology"/>
<evidence type="ECO:0000259" key="4">
    <source>
        <dbReference type="Pfam" id="PF01301"/>
    </source>
</evidence>
<comment type="caution">
    <text evidence="7">The sequence shown here is derived from an EMBL/GenBank/DDBJ whole genome shotgun (WGS) entry which is preliminary data.</text>
</comment>
<feature type="domain" description="Glycoside hydrolase 35 catalytic" evidence="4">
    <location>
        <begin position="13"/>
        <end position="327"/>
    </location>
</feature>
<evidence type="ECO:0000256" key="1">
    <source>
        <dbReference type="ARBA" id="ARBA00009809"/>
    </source>
</evidence>
<dbReference type="PROSITE" id="PS01182">
    <property type="entry name" value="GLYCOSYL_HYDROL_F35"/>
    <property type="match status" value="1"/>
</dbReference>
<comment type="similarity">
    <text evidence="1">Belongs to the glycosyl hydrolase 35 family.</text>
</comment>
<evidence type="ECO:0000256" key="3">
    <source>
        <dbReference type="ARBA" id="ARBA00023295"/>
    </source>
</evidence>
<dbReference type="EMBL" id="JAKZFC010000006">
    <property type="protein sequence ID" value="MCH7323143.1"/>
    <property type="molecule type" value="Genomic_DNA"/>
</dbReference>
<keyword evidence="3" id="KW-0326">Glycosidase</keyword>
<dbReference type="PANTHER" id="PTHR23421">
    <property type="entry name" value="BETA-GALACTOSIDASE RELATED"/>
    <property type="match status" value="1"/>
</dbReference>
<dbReference type="Gene3D" id="2.60.120.260">
    <property type="entry name" value="Galactose-binding domain-like"/>
    <property type="match status" value="2"/>
</dbReference>
<dbReference type="InterPro" id="IPR031330">
    <property type="entry name" value="Gly_Hdrlase_35_cat"/>
</dbReference>
<dbReference type="Gene3D" id="3.20.20.80">
    <property type="entry name" value="Glycosidases"/>
    <property type="match status" value="1"/>
</dbReference>
<dbReference type="PRINTS" id="PR00742">
    <property type="entry name" value="GLHYDRLASE35"/>
</dbReference>
<evidence type="ECO:0000259" key="6">
    <source>
        <dbReference type="Pfam" id="PF21467"/>
    </source>
</evidence>
<name>A0ABS9UFW1_9BACL</name>
<dbReference type="InterPro" id="IPR026283">
    <property type="entry name" value="B-gal_1-like"/>
</dbReference>
<feature type="domain" description="Beta-galactosidase galactose-binding" evidence="6">
    <location>
        <begin position="502"/>
        <end position="560"/>
    </location>
</feature>
<sequence>MNSKKLLSYKGKQLLLNEQPIQLISGAIHYFRSIPEDWVDYLTKLKACGFNTVETYLPWNLHEPEEGVYNFEGLANVEKFFEIAHSLGLYVIARPSPYICAEWEFGGLPYWLLKDHNINIRTYDKKFVEKIDAYYDVLIPKLVPFLSTNGGPIIAVQIENEYGSFGNDKRYLNYLKDALQQRNVDVLLFTSDGPTDWMLTGGTVQDVLPTVNFGSRPTESFEILEKHAGAVPHIVMEYWNGWFDHWNSGHHTRNVDEAVDIFKEMLYNGASVNFYMFHGGTNFGFYNGANCGEKYNPTITSYDYDAPLTEAGDITEKYLKLKNVIEEYTGIDAGPVPENSKKMAYGTVQLSQSTQLFDALNQLSSPILSPQPLTMEKANQDYGFILYRTILPKNMGAGSIRIDNVADRAHIFINQEFKGIIARWDQQEIDIHVGENDVQLDILVENLGRVNYGEKMFDPKGIVKGVRFKGQFIFDWEIYTLPLTNIEQLSFNPLQPVRKNEPTFYKGTLTLSEAADTFIEVPSGKKGVIFINGFNIGRYWSVGPQETYYVPSSILRKGINEVIVFELDAEKLQTVQFTDVHRLG</sequence>
<dbReference type="InterPro" id="IPR001944">
    <property type="entry name" value="Glycoside_Hdrlase_35"/>
</dbReference>
<dbReference type="SUPFAM" id="SSF51445">
    <property type="entry name" value="(Trans)glycosidases"/>
    <property type="match status" value="1"/>
</dbReference>
<dbReference type="InterPro" id="IPR048912">
    <property type="entry name" value="BetaGal1-like_ABD1"/>
</dbReference>
<dbReference type="InterPro" id="IPR008979">
    <property type="entry name" value="Galactose-bd-like_sf"/>
</dbReference>
<evidence type="ECO:0000313" key="8">
    <source>
        <dbReference type="Proteomes" id="UP001316087"/>
    </source>
</evidence>
<dbReference type="RefSeq" id="WP_241370315.1">
    <property type="nucleotide sequence ID" value="NZ_JAKZFC010000006.1"/>
</dbReference>
<dbReference type="InterPro" id="IPR017853">
    <property type="entry name" value="GH"/>
</dbReference>
<feature type="domain" description="Beta-galactosidase 1-like first all-beta" evidence="5">
    <location>
        <begin position="372"/>
        <end position="481"/>
    </location>
</feature>
<evidence type="ECO:0000313" key="7">
    <source>
        <dbReference type="EMBL" id="MCH7323143.1"/>
    </source>
</evidence>
<evidence type="ECO:0000256" key="2">
    <source>
        <dbReference type="ARBA" id="ARBA00022801"/>
    </source>
</evidence>
<evidence type="ECO:0000259" key="5">
    <source>
        <dbReference type="Pfam" id="PF21317"/>
    </source>
</evidence>
<protein>
    <submittedName>
        <fullName evidence="7">Beta-galactosidase</fullName>
    </submittedName>
</protein>
<keyword evidence="8" id="KW-1185">Reference proteome</keyword>
<dbReference type="Pfam" id="PF21467">
    <property type="entry name" value="BetaGal_gal-bd"/>
    <property type="match status" value="1"/>
</dbReference>
<dbReference type="Pfam" id="PF21317">
    <property type="entry name" value="BetaGal_ABD_1"/>
    <property type="match status" value="1"/>
</dbReference>
<dbReference type="InterPro" id="IPR019801">
    <property type="entry name" value="Glyco_hydro_35_CS"/>
</dbReference>
<dbReference type="SUPFAM" id="SSF49785">
    <property type="entry name" value="Galactose-binding domain-like"/>
    <property type="match status" value="1"/>
</dbReference>
<accession>A0ABS9UFW1</accession>
<organism evidence="7 8">
    <name type="scientific">Solibacillus palustris</name>
    <dbReference type="NCBI Taxonomy" id="2908203"/>
    <lineage>
        <taxon>Bacteria</taxon>
        <taxon>Bacillati</taxon>
        <taxon>Bacillota</taxon>
        <taxon>Bacilli</taxon>
        <taxon>Bacillales</taxon>
        <taxon>Caryophanaceae</taxon>
        <taxon>Solibacillus</taxon>
    </lineage>
</organism>
<reference evidence="7 8" key="1">
    <citation type="submission" date="2022-03" db="EMBL/GenBank/DDBJ databases">
        <authorList>
            <person name="Jo J.-H."/>
            <person name="Im W.-T."/>
        </authorList>
    </citation>
    <scope>NUCLEOTIDE SEQUENCE [LARGE SCALE GENOMIC DNA]</scope>
    <source>
        <strain evidence="7 8">MA9</strain>
    </source>
</reference>
<keyword evidence="2" id="KW-0378">Hydrolase</keyword>
<dbReference type="Proteomes" id="UP001316087">
    <property type="component" value="Unassembled WGS sequence"/>
</dbReference>